<sequence length="133" mass="14772">MKRTANKRKRAFSPEEVLEEVMQPDPSELQISSTDSSDSRESDADFKPASTPSTTSEEDSEDPGSGWIGRNGQVWSSNNGETAPFTQPARGVTAGPTRYAIARWTTMHQGAPGIWVELWAPLSQNQDYEFPFY</sequence>
<dbReference type="AlphaFoldDB" id="A0A8T0BUY7"/>
<dbReference type="Proteomes" id="UP000606274">
    <property type="component" value="Unassembled WGS sequence"/>
</dbReference>
<feature type="compositionally biased region" description="Basic residues" evidence="1">
    <location>
        <begin position="1"/>
        <end position="11"/>
    </location>
</feature>
<name>A0A8T0BUY7_SILME</name>
<feature type="compositionally biased region" description="Polar residues" evidence="1">
    <location>
        <begin position="73"/>
        <end position="85"/>
    </location>
</feature>
<reference evidence="2" key="1">
    <citation type="submission" date="2020-08" db="EMBL/GenBank/DDBJ databases">
        <title>Chromosome-level assembly of Southern catfish (Silurus meridionalis) provides insights into visual adaptation to the nocturnal and benthic lifestyles.</title>
        <authorList>
            <person name="Zhang Y."/>
            <person name="Wang D."/>
            <person name="Peng Z."/>
        </authorList>
    </citation>
    <scope>NUCLEOTIDE SEQUENCE</scope>
    <source>
        <strain evidence="2">SWU-2019-XX</strain>
        <tissue evidence="2">Muscle</tissue>
    </source>
</reference>
<evidence type="ECO:0000313" key="2">
    <source>
        <dbReference type="EMBL" id="KAF7709140.1"/>
    </source>
</evidence>
<accession>A0A8T0BUY7</accession>
<proteinExistence type="predicted"/>
<comment type="caution">
    <text evidence="2">The sequence shown here is derived from an EMBL/GenBank/DDBJ whole genome shotgun (WGS) entry which is preliminary data.</text>
</comment>
<keyword evidence="3" id="KW-1185">Reference proteome</keyword>
<organism evidence="2 3">
    <name type="scientific">Silurus meridionalis</name>
    <name type="common">Southern catfish</name>
    <name type="synonym">Silurus soldatovi meridionalis</name>
    <dbReference type="NCBI Taxonomy" id="175797"/>
    <lineage>
        <taxon>Eukaryota</taxon>
        <taxon>Metazoa</taxon>
        <taxon>Chordata</taxon>
        <taxon>Craniata</taxon>
        <taxon>Vertebrata</taxon>
        <taxon>Euteleostomi</taxon>
        <taxon>Actinopterygii</taxon>
        <taxon>Neopterygii</taxon>
        <taxon>Teleostei</taxon>
        <taxon>Ostariophysi</taxon>
        <taxon>Siluriformes</taxon>
        <taxon>Siluridae</taxon>
        <taxon>Silurus</taxon>
    </lineage>
</organism>
<feature type="region of interest" description="Disordered" evidence="1">
    <location>
        <begin position="1"/>
        <end position="93"/>
    </location>
</feature>
<gene>
    <name evidence="2" type="ORF">HF521_015990</name>
</gene>
<feature type="compositionally biased region" description="Basic and acidic residues" evidence="1">
    <location>
        <begin position="37"/>
        <end position="46"/>
    </location>
</feature>
<dbReference type="EMBL" id="JABFDY010000003">
    <property type="protein sequence ID" value="KAF7709140.1"/>
    <property type="molecule type" value="Genomic_DNA"/>
</dbReference>
<evidence type="ECO:0000256" key="1">
    <source>
        <dbReference type="SAM" id="MobiDB-lite"/>
    </source>
</evidence>
<evidence type="ECO:0000313" key="3">
    <source>
        <dbReference type="Proteomes" id="UP000606274"/>
    </source>
</evidence>
<protein>
    <submittedName>
        <fullName evidence="2">Uncharacterized protein</fullName>
    </submittedName>
</protein>